<keyword evidence="2" id="KW-1185">Reference proteome</keyword>
<dbReference type="RefSeq" id="WP_054797538.1">
    <property type="nucleotide sequence ID" value="NZ_JARTHJ010000021.1"/>
</dbReference>
<protein>
    <submittedName>
        <fullName evidence="1">Uncharacterized protein</fullName>
    </submittedName>
</protein>
<evidence type="ECO:0000313" key="1">
    <source>
        <dbReference type="EMBL" id="MUG73278.1"/>
    </source>
</evidence>
<evidence type="ECO:0000313" key="2">
    <source>
        <dbReference type="Proteomes" id="UP000450917"/>
    </source>
</evidence>
<reference evidence="1 2" key="1">
    <citation type="submission" date="2019-11" db="EMBL/GenBank/DDBJ databases">
        <title>Draft genome sequences of five Paenibacillus species of dairy origin.</title>
        <authorList>
            <person name="Olajide A.M."/>
            <person name="Chen S."/>
            <person name="Lapointe G."/>
        </authorList>
    </citation>
    <scope>NUCLEOTIDE SEQUENCE [LARGE SCALE GENOMIC DNA]</scope>
    <source>
        <strain evidence="1 2">2CS3</strain>
    </source>
</reference>
<comment type="caution">
    <text evidence="1">The sequence shown here is derived from an EMBL/GenBank/DDBJ whole genome shotgun (WGS) entry which is preliminary data.</text>
</comment>
<accession>A0A7X2ZED4</accession>
<name>A0A7X2ZED4_9BACL</name>
<sequence>MKFTICQTVTIVDMNEEIMAEVLFEHGEFEIPALAIGSSVVSYQLGLKQFEVVYDKREGKRQRFKVVDIEIDLIQQPASTRAFLEPVTLIIGQHDIGLM</sequence>
<gene>
    <name evidence="1" type="ORF">GNP93_21835</name>
</gene>
<organism evidence="1 2">
    <name type="scientific">Paenibacillus validus</name>
    <dbReference type="NCBI Taxonomy" id="44253"/>
    <lineage>
        <taxon>Bacteria</taxon>
        <taxon>Bacillati</taxon>
        <taxon>Bacillota</taxon>
        <taxon>Bacilli</taxon>
        <taxon>Bacillales</taxon>
        <taxon>Paenibacillaceae</taxon>
        <taxon>Paenibacillus</taxon>
    </lineage>
</organism>
<proteinExistence type="predicted"/>
<dbReference type="EMBL" id="WNZX01000023">
    <property type="protein sequence ID" value="MUG73278.1"/>
    <property type="molecule type" value="Genomic_DNA"/>
</dbReference>
<dbReference type="AlphaFoldDB" id="A0A7X2ZED4"/>
<dbReference type="Proteomes" id="UP000450917">
    <property type="component" value="Unassembled WGS sequence"/>
</dbReference>